<gene>
    <name evidence="2" type="ORF">ID47_02105</name>
</gene>
<dbReference type="KEGG" id="paca:ID47_02105"/>
<protein>
    <submittedName>
        <fullName evidence="2">Uncharacterized protein</fullName>
    </submittedName>
</protein>
<sequence>MSKKLISAAFIMSMLTGAVMANYTQAEFRQSGFGSVSFSSQEIAEPAGKNAADAFDLSVFENTGMSDSILMAKATPFKKVATEEDFANHKNAFLLKSKPQVSEPEKSGFVANLKQVAQKVISFFSRLVWIA</sequence>
<evidence type="ECO:0000313" key="3">
    <source>
        <dbReference type="Proteomes" id="UP000028926"/>
    </source>
</evidence>
<evidence type="ECO:0000256" key="1">
    <source>
        <dbReference type="SAM" id="SignalP"/>
    </source>
</evidence>
<evidence type="ECO:0000313" key="2">
    <source>
        <dbReference type="EMBL" id="AIK95785.1"/>
    </source>
</evidence>
<dbReference type="EMBL" id="CP008941">
    <property type="protein sequence ID" value="AIK95785.1"/>
    <property type="molecule type" value="Genomic_DNA"/>
</dbReference>
<keyword evidence="3" id="KW-1185">Reference proteome</keyword>
<keyword evidence="1" id="KW-0732">Signal</keyword>
<organism evidence="2 3">
    <name type="scientific">Candidatus Odyssella acanthamoebae</name>
    <dbReference type="NCBI Taxonomy" id="91604"/>
    <lineage>
        <taxon>Bacteria</taxon>
        <taxon>Pseudomonadati</taxon>
        <taxon>Pseudomonadota</taxon>
        <taxon>Alphaproteobacteria</taxon>
        <taxon>Holosporales</taxon>
        <taxon>Candidatus Paracaedibacteraceae</taxon>
        <taxon>Candidatus Odyssella</taxon>
    </lineage>
</organism>
<accession>A0A077AYI5</accession>
<dbReference type="HOGENOM" id="CLU_1923762_0_0_5"/>
<name>A0A077AYI5_9PROT</name>
<dbReference type="STRING" id="91604.ID47_02105"/>
<dbReference type="Proteomes" id="UP000028926">
    <property type="component" value="Chromosome"/>
</dbReference>
<feature type="chain" id="PRO_5001717063" evidence="1">
    <location>
        <begin position="22"/>
        <end position="131"/>
    </location>
</feature>
<dbReference type="AlphaFoldDB" id="A0A077AYI5"/>
<feature type="signal peptide" evidence="1">
    <location>
        <begin position="1"/>
        <end position="21"/>
    </location>
</feature>
<proteinExistence type="predicted"/>
<reference evidence="2 3" key="1">
    <citation type="submission" date="2014-07" db="EMBL/GenBank/DDBJ databases">
        <title>Comparative genomic insights into amoeba endosymbionts belonging to the families of Holosporaceae and Candidatus Midichloriaceae within Rickettsiales.</title>
        <authorList>
            <person name="Wang Z."/>
            <person name="Wu M."/>
        </authorList>
    </citation>
    <scope>NUCLEOTIDE SEQUENCE [LARGE SCALE GENOMIC DNA]</scope>
    <source>
        <strain evidence="2">PRA3</strain>
    </source>
</reference>